<dbReference type="SUPFAM" id="SSF53223">
    <property type="entry name" value="Aminoacid dehydrogenase-like, N-terminal domain"/>
    <property type="match status" value="1"/>
</dbReference>
<evidence type="ECO:0000313" key="5">
    <source>
        <dbReference type="Proteomes" id="UP000199588"/>
    </source>
</evidence>
<protein>
    <submittedName>
        <fullName evidence="4">Shikimate dehydrogenase</fullName>
    </submittedName>
</protein>
<dbReference type="CDD" id="cd01065">
    <property type="entry name" value="NAD_bind_Shikimate_DH"/>
    <property type="match status" value="1"/>
</dbReference>
<keyword evidence="5" id="KW-1185">Reference proteome</keyword>
<dbReference type="Gene3D" id="3.40.50.720">
    <property type="entry name" value="NAD(P)-binding Rossmann-like Domain"/>
    <property type="match status" value="1"/>
</dbReference>
<accession>A0A1G5DKT0</accession>
<evidence type="ECO:0000256" key="1">
    <source>
        <dbReference type="ARBA" id="ARBA00022857"/>
    </source>
</evidence>
<dbReference type="Gene3D" id="3.40.50.10860">
    <property type="entry name" value="Leucine Dehydrogenase, chain A, domain 1"/>
    <property type="match status" value="1"/>
</dbReference>
<evidence type="ECO:0000256" key="2">
    <source>
        <dbReference type="ARBA" id="ARBA00023002"/>
    </source>
</evidence>
<evidence type="ECO:0000259" key="3">
    <source>
        <dbReference type="Pfam" id="PF08501"/>
    </source>
</evidence>
<dbReference type="InterPro" id="IPR046346">
    <property type="entry name" value="Aminoacid_DH-like_N_sf"/>
</dbReference>
<dbReference type="PANTHER" id="PTHR21089:SF9">
    <property type="entry name" value="SHIKIMATE DEHYDROGENASE-LIKE PROTEIN HI_0607"/>
    <property type="match status" value="1"/>
</dbReference>
<sequence length="272" mass="29489">MINKDTQLCISLSGRPSNFGTRFHNYMYEKLGLNFVYKAFTTNDIEHAVKGVRALGIRGCAVSMPFKESCMPFLDEISPSAKAIESVNTIVNTDGYLKAYNTDYIAISKLIAKYQLKPTACVIIQGSGGMAKAVAAAFKNAGFDNLKIYARNAVTGGYLAKLYGYQYIDSLYGQNADILVNATPIGMKGGGKEEYILSFPEAMIDQASVAFDVVAMPAETPLIKYARQQGKTVISGAEVAVLQAVEQFELYTGQRPSDELIAEAASFARANS</sequence>
<reference evidence="4 5" key="1">
    <citation type="submission" date="2016-10" db="EMBL/GenBank/DDBJ databases">
        <authorList>
            <person name="Varghese N."/>
            <person name="Submissions S."/>
        </authorList>
    </citation>
    <scope>NUCLEOTIDE SEQUENCE [LARGE SCALE GENOMIC DNA]</scope>
    <source>
        <strain evidence="4 5">DSM 22022</strain>
    </source>
</reference>
<dbReference type="RefSeq" id="WP_090656008.1">
    <property type="nucleotide sequence ID" value="NZ_CP015031.1"/>
</dbReference>
<dbReference type="NCBIfam" id="NF001319">
    <property type="entry name" value="PRK00258.3-3"/>
    <property type="match status" value="1"/>
</dbReference>
<proteinExistence type="predicted"/>
<dbReference type="InterPro" id="IPR013708">
    <property type="entry name" value="Shikimate_DH-bd_N"/>
</dbReference>
<evidence type="ECO:0000313" key="4">
    <source>
        <dbReference type="EMBL" id="SCY15246.1"/>
    </source>
</evidence>
<dbReference type="InterPro" id="IPR022893">
    <property type="entry name" value="Shikimate_DH_fam"/>
</dbReference>
<dbReference type="PANTHER" id="PTHR21089">
    <property type="entry name" value="SHIKIMATE DEHYDROGENASE"/>
    <property type="match status" value="1"/>
</dbReference>
<comment type="caution">
    <text evidence="4">The sequence shown here is derived from an EMBL/GenBank/DDBJ whole genome shotgun (WGS) entry which is preliminary data.</text>
</comment>
<keyword evidence="1" id="KW-0521">NADP</keyword>
<dbReference type="Proteomes" id="UP000199588">
    <property type="component" value="Unassembled WGS sequence"/>
</dbReference>
<organism evidence="4 5">
    <name type="scientific">Basfia succiniciproducens</name>
    <dbReference type="NCBI Taxonomy" id="653940"/>
    <lineage>
        <taxon>Bacteria</taxon>
        <taxon>Pseudomonadati</taxon>
        <taxon>Pseudomonadota</taxon>
        <taxon>Gammaproteobacteria</taxon>
        <taxon>Pasteurellales</taxon>
        <taxon>Pasteurellaceae</taxon>
        <taxon>Basfia</taxon>
    </lineage>
</organism>
<dbReference type="InterPro" id="IPR036291">
    <property type="entry name" value="NAD(P)-bd_dom_sf"/>
</dbReference>
<feature type="domain" description="Shikimate dehydrogenase substrate binding N-terminal" evidence="3">
    <location>
        <begin position="22"/>
        <end position="90"/>
    </location>
</feature>
<dbReference type="NCBIfam" id="NF009202">
    <property type="entry name" value="PRK12550.1"/>
    <property type="match status" value="1"/>
</dbReference>
<gene>
    <name evidence="4" type="ORF">SAMN02910354_01651</name>
</gene>
<dbReference type="Pfam" id="PF08501">
    <property type="entry name" value="Shikimate_dh_N"/>
    <property type="match status" value="1"/>
</dbReference>
<keyword evidence="2" id="KW-0560">Oxidoreductase</keyword>
<dbReference type="SUPFAM" id="SSF51735">
    <property type="entry name" value="NAD(P)-binding Rossmann-fold domains"/>
    <property type="match status" value="1"/>
</dbReference>
<dbReference type="EMBL" id="FMUQ01000013">
    <property type="protein sequence ID" value="SCY15246.1"/>
    <property type="molecule type" value="Genomic_DNA"/>
</dbReference>
<name>A0A1G5DKT0_9PAST</name>